<feature type="compositionally biased region" description="Polar residues" evidence="1">
    <location>
        <begin position="1"/>
        <end position="38"/>
    </location>
</feature>
<gene>
    <name evidence="3" type="ORF">SAMN05444271_11284</name>
</gene>
<keyword evidence="2" id="KW-0472">Membrane</keyword>
<feature type="transmembrane region" description="Helical" evidence="2">
    <location>
        <begin position="90"/>
        <end position="109"/>
    </location>
</feature>
<organism evidence="3 4">
    <name type="scientific">Halohasta litchfieldiae</name>
    <dbReference type="NCBI Taxonomy" id="1073996"/>
    <lineage>
        <taxon>Archaea</taxon>
        <taxon>Methanobacteriati</taxon>
        <taxon>Methanobacteriota</taxon>
        <taxon>Stenosarchaea group</taxon>
        <taxon>Halobacteria</taxon>
        <taxon>Halobacteriales</taxon>
        <taxon>Haloferacaceae</taxon>
        <taxon>Halohasta</taxon>
    </lineage>
</organism>
<protein>
    <submittedName>
        <fullName evidence="3">Uncharacterized protein</fullName>
    </submittedName>
</protein>
<evidence type="ECO:0000256" key="2">
    <source>
        <dbReference type="SAM" id="Phobius"/>
    </source>
</evidence>
<feature type="transmembrane region" description="Helical" evidence="2">
    <location>
        <begin position="269"/>
        <end position="291"/>
    </location>
</feature>
<sequence length="366" mass="37944">MEVQESTDGSPRTSTPGVGLQTGSKPTVRLSQRSTTAARANPRSGSSSEPASGGSGSETGAGIISETAPESCTDVSTIQRLAAGATDDSLRVAIAVGLASVPVSLLLSWDSLSGETAATGAQFDGLAVLVAGVIVGFYYHDRSTSTKRAGIWTGLTGGLAAVIVFGFPTLGAITSPSETHSIIVVFAPVVAVLAVGLSVGIAVVTALGTDWVLGRLDRDHRRREPVDIDGQPTGSRWWVAVALYAVVAPVWLAVLLWPDPDTFGFGLSFLSAFGLFACSVVAFIGLFLDATTPRAVDTWQPTWWLYVGVPPAVAGFVYLAATVRDSVYPAGDATFGFYIGLAAVAVVYAVVRHRQTGTDSSSTNFE</sequence>
<dbReference type="STRING" id="1073996.SAMN05444271_11284"/>
<feature type="region of interest" description="Disordered" evidence="1">
    <location>
        <begin position="1"/>
        <end position="71"/>
    </location>
</feature>
<keyword evidence="2" id="KW-1133">Transmembrane helix</keyword>
<dbReference type="KEGG" id="hae:halTADL_2786"/>
<feature type="transmembrane region" description="Helical" evidence="2">
    <location>
        <begin position="303"/>
        <end position="321"/>
    </location>
</feature>
<reference evidence="3 4" key="1">
    <citation type="submission" date="2016-10" db="EMBL/GenBank/DDBJ databases">
        <authorList>
            <person name="de Groot N.N."/>
        </authorList>
    </citation>
    <scope>NUCLEOTIDE SEQUENCE [LARGE SCALE GENOMIC DNA]</scope>
    <source>
        <strain evidence="3 4">DSM 22187</strain>
    </source>
</reference>
<keyword evidence="4" id="KW-1185">Reference proteome</keyword>
<accession>A0A2H4Q571</accession>
<dbReference type="Proteomes" id="UP000198888">
    <property type="component" value="Unassembled WGS sequence"/>
</dbReference>
<feature type="transmembrane region" description="Helical" evidence="2">
    <location>
        <begin position="333"/>
        <end position="351"/>
    </location>
</feature>
<accession>A0A1H6UNB8</accession>
<feature type="transmembrane region" description="Helical" evidence="2">
    <location>
        <begin position="237"/>
        <end position="257"/>
    </location>
</feature>
<evidence type="ECO:0000313" key="3">
    <source>
        <dbReference type="EMBL" id="SEI93789.1"/>
    </source>
</evidence>
<dbReference type="EMBL" id="FNYR01000012">
    <property type="protein sequence ID" value="SEI93789.1"/>
    <property type="molecule type" value="Genomic_DNA"/>
</dbReference>
<name>A0A1H6UNB8_9EURY</name>
<evidence type="ECO:0000313" key="4">
    <source>
        <dbReference type="Proteomes" id="UP000198888"/>
    </source>
</evidence>
<dbReference type="AlphaFoldDB" id="A0A1H6UNB8"/>
<feature type="transmembrane region" description="Helical" evidence="2">
    <location>
        <begin position="182"/>
        <end position="213"/>
    </location>
</feature>
<proteinExistence type="predicted"/>
<evidence type="ECO:0000256" key="1">
    <source>
        <dbReference type="SAM" id="MobiDB-lite"/>
    </source>
</evidence>
<feature type="transmembrane region" description="Helical" evidence="2">
    <location>
        <begin position="151"/>
        <end position="170"/>
    </location>
</feature>
<keyword evidence="2" id="KW-0812">Transmembrane</keyword>
<feature type="transmembrane region" description="Helical" evidence="2">
    <location>
        <begin position="121"/>
        <end position="139"/>
    </location>
</feature>